<protein>
    <recommendedName>
        <fullName evidence="3">Sensory transduction regulator</fullName>
    </recommendedName>
</protein>
<sequence length="148" mass="15782">MNGGTDMNADADADARAGTERELQARAGACLSLYDIEVRVEQDGSLGFAYEGVLSSLRAVSLAPGLDVLTLTCVLAWDRPLKPQLHKRVAERNNSLQFGSLTIIAREKLADVILRYTFPAAGLDDQALATMLVLVLSGAGKARQGLLP</sequence>
<dbReference type="Proteomes" id="UP001500603">
    <property type="component" value="Unassembled WGS sequence"/>
</dbReference>
<comment type="caution">
    <text evidence="1">The sequence shown here is derived from an EMBL/GenBank/DDBJ whole genome shotgun (WGS) entry which is preliminary data.</text>
</comment>
<reference evidence="2" key="1">
    <citation type="journal article" date="2019" name="Int. J. Syst. Evol. Microbiol.">
        <title>The Global Catalogue of Microorganisms (GCM) 10K type strain sequencing project: providing services to taxonomists for standard genome sequencing and annotation.</title>
        <authorList>
            <consortium name="The Broad Institute Genomics Platform"/>
            <consortium name="The Broad Institute Genome Sequencing Center for Infectious Disease"/>
            <person name="Wu L."/>
            <person name="Ma J."/>
        </authorList>
    </citation>
    <scope>NUCLEOTIDE SEQUENCE [LARGE SCALE GENOMIC DNA]</scope>
    <source>
        <strain evidence="2">JCM 18298</strain>
    </source>
</reference>
<name>A0ABP9L2R0_9NOCA</name>
<accession>A0ABP9L2R0</accession>
<evidence type="ECO:0000313" key="2">
    <source>
        <dbReference type="Proteomes" id="UP001500603"/>
    </source>
</evidence>
<organism evidence="1 2">
    <name type="scientific">Nocardia callitridis</name>
    <dbReference type="NCBI Taxonomy" id="648753"/>
    <lineage>
        <taxon>Bacteria</taxon>
        <taxon>Bacillati</taxon>
        <taxon>Actinomycetota</taxon>
        <taxon>Actinomycetes</taxon>
        <taxon>Mycobacteriales</taxon>
        <taxon>Nocardiaceae</taxon>
        <taxon>Nocardia</taxon>
    </lineage>
</organism>
<evidence type="ECO:0008006" key="3">
    <source>
        <dbReference type="Google" id="ProtNLM"/>
    </source>
</evidence>
<proteinExistence type="predicted"/>
<evidence type="ECO:0000313" key="1">
    <source>
        <dbReference type="EMBL" id="GAA5069914.1"/>
    </source>
</evidence>
<dbReference type="EMBL" id="BAABJM010000011">
    <property type="protein sequence ID" value="GAA5069914.1"/>
    <property type="molecule type" value="Genomic_DNA"/>
</dbReference>
<keyword evidence="2" id="KW-1185">Reference proteome</keyword>
<gene>
    <name evidence="1" type="ORF">GCM10023318_61700</name>
</gene>